<evidence type="ECO:0000259" key="5">
    <source>
        <dbReference type="PROSITE" id="PS50977"/>
    </source>
</evidence>
<name>A0ABS1VKW6_9ACTN</name>
<dbReference type="InterPro" id="IPR023772">
    <property type="entry name" value="DNA-bd_HTH_TetR-type_CS"/>
</dbReference>
<dbReference type="PANTHER" id="PTHR30055">
    <property type="entry name" value="HTH-TYPE TRANSCRIPTIONAL REGULATOR RUTR"/>
    <property type="match status" value="1"/>
</dbReference>
<dbReference type="Gene3D" id="1.10.357.10">
    <property type="entry name" value="Tetracycline Repressor, domain 2"/>
    <property type="match status" value="1"/>
</dbReference>
<proteinExistence type="predicted"/>
<comment type="caution">
    <text evidence="6">The sequence shown here is derived from an EMBL/GenBank/DDBJ whole genome shotgun (WGS) entry which is preliminary data.</text>
</comment>
<protein>
    <submittedName>
        <fullName evidence="6">TetR/AcrR family transcriptional regulator</fullName>
    </submittedName>
</protein>
<dbReference type="PROSITE" id="PS01081">
    <property type="entry name" value="HTH_TETR_1"/>
    <property type="match status" value="1"/>
</dbReference>
<gene>
    <name evidence="6" type="ORF">JKJ07_13710</name>
</gene>
<evidence type="ECO:0000256" key="3">
    <source>
        <dbReference type="ARBA" id="ARBA00023163"/>
    </source>
</evidence>
<keyword evidence="2 4" id="KW-0238">DNA-binding</keyword>
<sequence>MRADNRRTDTRDRVLAVALELFAQQGYQVTSLREIADRLGVTKAAVYFHFRTKQEILTALLRGYADVVVALVADAERGRPLTAADEEALLRRYAAFQQQWGFGFVLLVRQNYAEVRDLPIGAEVRERTAELVRALAPAGAGPKELLRVRMALTTFQVAASTEDPVAFEAAVAVALEILRSGRDMDHSASQP</sequence>
<dbReference type="PROSITE" id="PS50977">
    <property type="entry name" value="HTH_TETR_2"/>
    <property type="match status" value="1"/>
</dbReference>
<evidence type="ECO:0000256" key="1">
    <source>
        <dbReference type="ARBA" id="ARBA00023015"/>
    </source>
</evidence>
<dbReference type="InterPro" id="IPR001647">
    <property type="entry name" value="HTH_TetR"/>
</dbReference>
<dbReference type="InterPro" id="IPR050109">
    <property type="entry name" value="HTH-type_TetR-like_transc_reg"/>
</dbReference>
<dbReference type="Pfam" id="PF00440">
    <property type="entry name" value="TetR_N"/>
    <property type="match status" value="1"/>
</dbReference>
<keyword evidence="3" id="KW-0804">Transcription</keyword>
<organism evidence="6 7">
    <name type="scientific">Paractinoplanes lichenicola</name>
    <dbReference type="NCBI Taxonomy" id="2802976"/>
    <lineage>
        <taxon>Bacteria</taxon>
        <taxon>Bacillati</taxon>
        <taxon>Actinomycetota</taxon>
        <taxon>Actinomycetes</taxon>
        <taxon>Micromonosporales</taxon>
        <taxon>Micromonosporaceae</taxon>
        <taxon>Paractinoplanes</taxon>
    </lineage>
</organism>
<evidence type="ECO:0000313" key="7">
    <source>
        <dbReference type="Proteomes" id="UP000598996"/>
    </source>
</evidence>
<reference evidence="6 7" key="1">
    <citation type="submission" date="2021-01" db="EMBL/GenBank/DDBJ databases">
        <title>Actinoplanes sp. nov. LDG1-01 isolated from lichen.</title>
        <authorList>
            <person name="Saeng-In P."/>
            <person name="Phongsopitanun W."/>
            <person name="Kanchanasin P."/>
            <person name="Yuki M."/>
            <person name="Kudo T."/>
            <person name="Ohkuma M."/>
            <person name="Tanasupawat S."/>
        </authorList>
    </citation>
    <scope>NUCLEOTIDE SEQUENCE [LARGE SCALE GENOMIC DNA]</scope>
    <source>
        <strain evidence="6 7">LDG1-01</strain>
    </source>
</reference>
<accession>A0ABS1VKW6</accession>
<keyword evidence="7" id="KW-1185">Reference proteome</keyword>
<feature type="domain" description="HTH tetR-type" evidence="5">
    <location>
        <begin position="8"/>
        <end position="68"/>
    </location>
</feature>
<dbReference type="Proteomes" id="UP000598996">
    <property type="component" value="Unassembled WGS sequence"/>
</dbReference>
<evidence type="ECO:0000313" key="6">
    <source>
        <dbReference type="EMBL" id="MBL7255370.1"/>
    </source>
</evidence>
<dbReference type="PANTHER" id="PTHR30055:SF234">
    <property type="entry name" value="HTH-TYPE TRANSCRIPTIONAL REGULATOR BETI"/>
    <property type="match status" value="1"/>
</dbReference>
<dbReference type="EMBL" id="JAENHO010000004">
    <property type="protein sequence ID" value="MBL7255370.1"/>
    <property type="molecule type" value="Genomic_DNA"/>
</dbReference>
<evidence type="ECO:0000256" key="2">
    <source>
        <dbReference type="ARBA" id="ARBA00023125"/>
    </source>
</evidence>
<dbReference type="PRINTS" id="PR00455">
    <property type="entry name" value="HTHTETR"/>
</dbReference>
<keyword evidence="1" id="KW-0805">Transcription regulation</keyword>
<feature type="DNA-binding region" description="H-T-H motif" evidence="4">
    <location>
        <begin position="31"/>
        <end position="50"/>
    </location>
</feature>
<dbReference type="SUPFAM" id="SSF46689">
    <property type="entry name" value="Homeodomain-like"/>
    <property type="match status" value="1"/>
</dbReference>
<dbReference type="RefSeq" id="WP_202991896.1">
    <property type="nucleotide sequence ID" value="NZ_JAENHO010000004.1"/>
</dbReference>
<evidence type="ECO:0000256" key="4">
    <source>
        <dbReference type="PROSITE-ProRule" id="PRU00335"/>
    </source>
</evidence>
<dbReference type="InterPro" id="IPR009057">
    <property type="entry name" value="Homeodomain-like_sf"/>
</dbReference>